<dbReference type="VEuPathDB" id="FungiDB:SPSK_01294"/>
<dbReference type="GeneID" id="27663501"/>
<dbReference type="RefSeq" id="XP_016584053.1">
    <property type="nucleotide sequence ID" value="XM_016728224.1"/>
</dbReference>
<sequence>MLSFSTMELAGRRCGRRRGAGPFGFGLSDTSAFVDAPIDGAFTPEAIESEVVAVSVTVTNSSSAAGSETVQVDHVPPAEGVVTRRSLKALVSFEQAAPAARLAEVRAADVCVRRFRLLDRGQGIAY</sequence>
<proteinExistence type="predicted"/>
<evidence type="ECO:0008006" key="3">
    <source>
        <dbReference type="Google" id="ProtNLM"/>
    </source>
</evidence>
<dbReference type="KEGG" id="ssck:SPSK_01294"/>
<organism evidence="1 2">
    <name type="scientific">Sporothrix schenckii 1099-18</name>
    <dbReference type="NCBI Taxonomy" id="1397361"/>
    <lineage>
        <taxon>Eukaryota</taxon>
        <taxon>Fungi</taxon>
        <taxon>Dikarya</taxon>
        <taxon>Ascomycota</taxon>
        <taxon>Pezizomycotina</taxon>
        <taxon>Sordariomycetes</taxon>
        <taxon>Sordariomycetidae</taxon>
        <taxon>Ophiostomatales</taxon>
        <taxon>Ophiostomataceae</taxon>
        <taxon>Sporothrix</taxon>
    </lineage>
</organism>
<dbReference type="OrthoDB" id="10583884at2759"/>
<dbReference type="Proteomes" id="UP000033710">
    <property type="component" value="Unassembled WGS sequence"/>
</dbReference>
<dbReference type="InterPro" id="IPR013783">
    <property type="entry name" value="Ig-like_fold"/>
</dbReference>
<evidence type="ECO:0000313" key="1">
    <source>
        <dbReference type="EMBL" id="KJR81377.1"/>
    </source>
</evidence>
<evidence type="ECO:0000313" key="2">
    <source>
        <dbReference type="Proteomes" id="UP000033710"/>
    </source>
</evidence>
<dbReference type="AlphaFoldDB" id="A0A0F2LV86"/>
<dbReference type="Gene3D" id="2.60.40.10">
    <property type="entry name" value="Immunoglobulins"/>
    <property type="match status" value="1"/>
</dbReference>
<reference evidence="1 2" key="1">
    <citation type="journal article" date="2014" name="BMC Genomics">
        <title>Comparative genomics of the major fungal agents of human and animal Sporotrichosis: Sporothrix schenckii and Sporothrix brasiliensis.</title>
        <authorList>
            <person name="Teixeira M.M."/>
            <person name="de Almeida L.G."/>
            <person name="Kubitschek-Barreira P."/>
            <person name="Alves F.L."/>
            <person name="Kioshima E.S."/>
            <person name="Abadio A.K."/>
            <person name="Fernandes L."/>
            <person name="Derengowski L.S."/>
            <person name="Ferreira K.S."/>
            <person name="Souza R.C."/>
            <person name="Ruiz J.C."/>
            <person name="de Andrade N.C."/>
            <person name="Paes H.C."/>
            <person name="Nicola A.M."/>
            <person name="Albuquerque P."/>
            <person name="Gerber A.L."/>
            <person name="Martins V.P."/>
            <person name="Peconick L.D."/>
            <person name="Neto A.V."/>
            <person name="Chaucanez C.B."/>
            <person name="Silva P.A."/>
            <person name="Cunha O.L."/>
            <person name="de Oliveira F.F."/>
            <person name="dos Santos T.C."/>
            <person name="Barros A.L."/>
            <person name="Soares M.A."/>
            <person name="de Oliveira L.M."/>
            <person name="Marini M.M."/>
            <person name="Villalobos-Duno H."/>
            <person name="Cunha M.M."/>
            <person name="de Hoog S."/>
            <person name="da Silveira J.F."/>
            <person name="Henrissat B."/>
            <person name="Nino-Vega G.A."/>
            <person name="Cisalpino P.S."/>
            <person name="Mora-Montes H.M."/>
            <person name="Almeida S.R."/>
            <person name="Stajich J.E."/>
            <person name="Lopes-Bezerra L.M."/>
            <person name="Vasconcelos A.T."/>
            <person name="Felipe M.S."/>
        </authorList>
    </citation>
    <scope>NUCLEOTIDE SEQUENCE [LARGE SCALE GENOMIC DNA]</scope>
    <source>
        <strain evidence="1 2">1099-18</strain>
    </source>
</reference>
<reference evidence="1 2" key="2">
    <citation type="journal article" date="2015" name="Eukaryot. Cell">
        <title>Asexual propagation of a virulent clone complex in a human and feline outbreak of sporotrichosis.</title>
        <authorList>
            <person name="Teixeira Mde M."/>
            <person name="Rodrigues A.M."/>
            <person name="Tsui C.K."/>
            <person name="de Almeida L.G."/>
            <person name="Van Diepeningen A.D."/>
            <person name="van den Ende B.G."/>
            <person name="Fernandes G.F."/>
            <person name="Kano R."/>
            <person name="Hamelin R.C."/>
            <person name="Lopes-Bezerra L.M."/>
            <person name="Vasconcelos A.T."/>
            <person name="de Hoog S."/>
            <person name="de Camargo Z.P."/>
            <person name="Felipe M.S."/>
        </authorList>
    </citation>
    <scope>NUCLEOTIDE SEQUENCE [LARGE SCALE GENOMIC DNA]</scope>
    <source>
        <strain evidence="1 2">1099-18</strain>
    </source>
</reference>
<accession>A0A0F2LV86</accession>
<name>A0A0F2LV86_SPOSC</name>
<comment type="caution">
    <text evidence="1">The sequence shown here is derived from an EMBL/GenBank/DDBJ whole genome shotgun (WGS) entry which is preliminary data.</text>
</comment>
<protein>
    <recommendedName>
        <fullName evidence="3">Fibronectin type III-like domain-containing protein</fullName>
    </recommendedName>
</protein>
<dbReference type="EMBL" id="AXCR01000011">
    <property type="protein sequence ID" value="KJR81377.1"/>
    <property type="molecule type" value="Genomic_DNA"/>
</dbReference>
<gene>
    <name evidence="1" type="ORF">SPSK_01294</name>
</gene>